<gene>
    <name evidence="3" type="ORF">SA2016_0291</name>
</gene>
<reference evidence="3 4" key="1">
    <citation type="submission" date="2016-02" db="EMBL/GenBank/DDBJ databases">
        <title>Complete genome of Sinomonas atrocyanea KCTC 3377.</title>
        <authorList>
            <person name="Kim K.M."/>
        </authorList>
    </citation>
    <scope>NUCLEOTIDE SEQUENCE [LARGE SCALE GENOMIC DNA]</scope>
    <source>
        <strain evidence="3 4">KCTC 3377</strain>
    </source>
</reference>
<proteinExistence type="predicted"/>
<keyword evidence="4" id="KW-1185">Reference proteome</keyword>
<organism evidence="3 4">
    <name type="scientific">Sinomonas atrocyanea</name>
    <dbReference type="NCBI Taxonomy" id="37927"/>
    <lineage>
        <taxon>Bacteria</taxon>
        <taxon>Bacillati</taxon>
        <taxon>Actinomycetota</taxon>
        <taxon>Actinomycetes</taxon>
        <taxon>Micrococcales</taxon>
        <taxon>Micrococcaceae</taxon>
        <taxon>Sinomonas</taxon>
    </lineage>
</organism>
<feature type="region of interest" description="Disordered" evidence="1">
    <location>
        <begin position="55"/>
        <end position="114"/>
    </location>
</feature>
<feature type="compositionally biased region" description="Low complexity" evidence="1">
    <location>
        <begin position="55"/>
        <end position="113"/>
    </location>
</feature>
<dbReference type="AlphaFoldDB" id="A0A127A051"/>
<keyword evidence="2" id="KW-0472">Membrane</keyword>
<keyword evidence="2" id="KW-1133">Transmembrane helix</keyword>
<evidence type="ECO:0000313" key="4">
    <source>
        <dbReference type="Proteomes" id="UP000070134"/>
    </source>
</evidence>
<dbReference type="OrthoDB" id="5189092at2"/>
<dbReference type="RefSeq" id="WP_066494558.1">
    <property type="nucleotide sequence ID" value="NZ_BJMO01000007.1"/>
</dbReference>
<evidence type="ECO:0000256" key="1">
    <source>
        <dbReference type="SAM" id="MobiDB-lite"/>
    </source>
</evidence>
<dbReference type="EMBL" id="CP014518">
    <property type="protein sequence ID" value="AMM30992.1"/>
    <property type="molecule type" value="Genomic_DNA"/>
</dbReference>
<evidence type="ECO:0000313" key="3">
    <source>
        <dbReference type="EMBL" id="AMM30992.1"/>
    </source>
</evidence>
<dbReference type="Proteomes" id="UP000070134">
    <property type="component" value="Chromosome"/>
</dbReference>
<dbReference type="PATRIC" id="fig|37927.3.peg.297"/>
<dbReference type="KEGG" id="satk:SA2016_0291"/>
<evidence type="ECO:0000256" key="2">
    <source>
        <dbReference type="SAM" id="Phobius"/>
    </source>
</evidence>
<feature type="region of interest" description="Disordered" evidence="1">
    <location>
        <begin position="1"/>
        <end position="23"/>
    </location>
</feature>
<keyword evidence="2" id="KW-0812">Transmembrane</keyword>
<sequence>MAGQGNDRARTRTPKGARRQSPEVYRRRRIAVGVLMALILIVLGGGVWAAVAAVSSSAGGPGPAQSSDAAAAPSASATDSAAASQPASSSAAPSASAAQSSAAPSPSPSATPACDPHLISVSAATDKASYAPADKPVFTLKVTNGNTVPCAVNVGTTQMEFLVVSGADRIFSSKDCQADAQDLIKTIPAGGSETANFPWQRVRSTEGCKAVTGEPKPGIYVLTASLGPVTSSKAVFELK</sequence>
<dbReference type="STRING" id="37927.SA2016_0291"/>
<feature type="transmembrane region" description="Helical" evidence="2">
    <location>
        <begin position="30"/>
        <end position="51"/>
    </location>
</feature>
<protein>
    <submittedName>
        <fullName evidence="3">Membrane lipoprotein</fullName>
    </submittedName>
</protein>
<name>A0A127A051_9MICC</name>
<accession>A0A127A051</accession>
<keyword evidence="3" id="KW-0449">Lipoprotein</keyword>